<accession>A0A085MNT7</accession>
<name>A0A085MNT7_9BILA</name>
<gene>
    <name evidence="2" type="ORF">M513_00046</name>
</gene>
<feature type="region of interest" description="Disordered" evidence="1">
    <location>
        <begin position="72"/>
        <end position="93"/>
    </location>
</feature>
<dbReference type="AlphaFoldDB" id="A0A085MNT7"/>
<feature type="region of interest" description="Disordered" evidence="1">
    <location>
        <begin position="1"/>
        <end position="27"/>
    </location>
</feature>
<organism evidence="2 3">
    <name type="scientific">Trichuris suis</name>
    <name type="common">pig whipworm</name>
    <dbReference type="NCBI Taxonomy" id="68888"/>
    <lineage>
        <taxon>Eukaryota</taxon>
        <taxon>Metazoa</taxon>
        <taxon>Ecdysozoa</taxon>
        <taxon>Nematoda</taxon>
        <taxon>Enoplea</taxon>
        <taxon>Dorylaimia</taxon>
        <taxon>Trichinellida</taxon>
        <taxon>Trichuridae</taxon>
        <taxon>Trichuris</taxon>
    </lineage>
</organism>
<dbReference type="EMBL" id="KL363182">
    <property type="protein sequence ID" value="KFD58883.1"/>
    <property type="molecule type" value="Genomic_DNA"/>
</dbReference>
<sequence>MNGEEIVDFVSKKPADNEEEQQAAEEAHRGWDLPLFWQPCLVLPSDRWLTCDSVEQGFQLMNGEEIVDFVSKKPADNEEEQQAAEEEEERTVVPTHREAFAHLDAALLWFEEQEECDGRRLLSLKSIRDLAARKRQSLLKQMLITDYIK</sequence>
<dbReference type="Proteomes" id="UP000030764">
    <property type="component" value="Unassembled WGS sequence"/>
</dbReference>
<reference evidence="2 3" key="1">
    <citation type="journal article" date="2014" name="Nat. Genet.">
        <title>Genome and transcriptome of the porcine whipworm Trichuris suis.</title>
        <authorList>
            <person name="Jex A.R."/>
            <person name="Nejsum P."/>
            <person name="Schwarz E.M."/>
            <person name="Hu L."/>
            <person name="Young N.D."/>
            <person name="Hall R.S."/>
            <person name="Korhonen P.K."/>
            <person name="Liao S."/>
            <person name="Thamsborg S."/>
            <person name="Xia J."/>
            <person name="Xu P."/>
            <person name="Wang S."/>
            <person name="Scheerlinck J.P."/>
            <person name="Hofmann A."/>
            <person name="Sternberg P.W."/>
            <person name="Wang J."/>
            <person name="Gasser R.B."/>
        </authorList>
    </citation>
    <scope>NUCLEOTIDE SEQUENCE [LARGE SCALE GENOMIC DNA]</scope>
    <source>
        <strain evidence="2">DCEP-RM93M</strain>
    </source>
</reference>
<evidence type="ECO:0000313" key="3">
    <source>
        <dbReference type="Proteomes" id="UP000030764"/>
    </source>
</evidence>
<feature type="compositionally biased region" description="Acidic residues" evidence="1">
    <location>
        <begin position="77"/>
        <end position="89"/>
    </location>
</feature>
<protein>
    <submittedName>
        <fullName evidence="2">Uncharacterized protein</fullName>
    </submittedName>
</protein>
<proteinExistence type="predicted"/>
<keyword evidence="3" id="KW-1185">Reference proteome</keyword>
<evidence type="ECO:0000313" key="2">
    <source>
        <dbReference type="EMBL" id="KFD58883.1"/>
    </source>
</evidence>
<evidence type="ECO:0000256" key="1">
    <source>
        <dbReference type="SAM" id="MobiDB-lite"/>
    </source>
</evidence>